<sequence length="496" mass="55991">MSDDYPSHPDTFVLYSRRYRASSLYSQAKTVEGVSASNWTDSHLYLLRVVIAKTELNEKSKSVPQEARQLLRDAEAHLNENTRLQTVLEAVTGKEHHFPPPRILKILHQKGVREGISFFVSMRDLLEPKSRYTLIQHDNDELAAVEEALETKPSKSKAKKAPRADGLLNYTFQMEGDGPNTRAQTKVRAQRASEKNVQSLRRGSTDMGKRPALQVKAELAESLNIAQPQMAEGALRHQDQGISMISSGDDAEKERLKDELVTTGMVKIFVSLLFTLYYEFIEEKSEGNGDPPSTKYRNFTIAQKSYHVQTKFGDYNSKTDGGVYEILFDGIKCWPVDHVSNANIVDMEAKAAGISETLPQHVAELLAHIFARLKMFYNAREFQDYGDLSDTQRTVYLFCFHQTNFRVLWATFTPEYLEFLFGSPHDTFGTGDSTTNQAAKSKTKQHTGTTKPIQQLYASKTLSIIFERTRKIAAIIILALGLLNQNHGDVVRNSQL</sequence>
<dbReference type="EMBL" id="KN838566">
    <property type="protein sequence ID" value="KIK04859.1"/>
    <property type="molecule type" value="Genomic_DNA"/>
</dbReference>
<protein>
    <submittedName>
        <fullName evidence="1">Uncharacterized protein</fullName>
    </submittedName>
</protein>
<evidence type="ECO:0000313" key="1">
    <source>
        <dbReference type="EMBL" id="KIK04859.1"/>
    </source>
</evidence>
<evidence type="ECO:0000313" key="2">
    <source>
        <dbReference type="Proteomes" id="UP000054477"/>
    </source>
</evidence>
<gene>
    <name evidence="1" type="ORF">K443DRAFT_92305</name>
</gene>
<keyword evidence="2" id="KW-1185">Reference proteome</keyword>
<accession>A0A0C9XSZ8</accession>
<proteinExistence type="predicted"/>
<name>A0A0C9XSZ8_9AGAR</name>
<reference evidence="2" key="2">
    <citation type="submission" date="2015-01" db="EMBL/GenBank/DDBJ databases">
        <title>Evolutionary Origins and Diversification of the Mycorrhizal Mutualists.</title>
        <authorList>
            <consortium name="DOE Joint Genome Institute"/>
            <consortium name="Mycorrhizal Genomics Consortium"/>
            <person name="Kohler A."/>
            <person name="Kuo A."/>
            <person name="Nagy L.G."/>
            <person name="Floudas D."/>
            <person name="Copeland A."/>
            <person name="Barry K.W."/>
            <person name="Cichocki N."/>
            <person name="Veneault-Fourrey C."/>
            <person name="LaButti K."/>
            <person name="Lindquist E.A."/>
            <person name="Lipzen A."/>
            <person name="Lundell T."/>
            <person name="Morin E."/>
            <person name="Murat C."/>
            <person name="Riley R."/>
            <person name="Ohm R."/>
            <person name="Sun H."/>
            <person name="Tunlid A."/>
            <person name="Henrissat B."/>
            <person name="Grigoriev I.V."/>
            <person name="Hibbett D.S."/>
            <person name="Martin F."/>
        </authorList>
    </citation>
    <scope>NUCLEOTIDE SEQUENCE [LARGE SCALE GENOMIC DNA]</scope>
    <source>
        <strain evidence="2">LaAM-08-1</strain>
    </source>
</reference>
<reference evidence="1 2" key="1">
    <citation type="submission" date="2014-04" db="EMBL/GenBank/DDBJ databases">
        <authorList>
            <consortium name="DOE Joint Genome Institute"/>
            <person name="Kuo A."/>
            <person name="Kohler A."/>
            <person name="Nagy L.G."/>
            <person name="Floudas D."/>
            <person name="Copeland A."/>
            <person name="Barry K.W."/>
            <person name="Cichocki N."/>
            <person name="Veneault-Fourrey C."/>
            <person name="LaButti K."/>
            <person name="Lindquist E.A."/>
            <person name="Lipzen A."/>
            <person name="Lundell T."/>
            <person name="Morin E."/>
            <person name="Murat C."/>
            <person name="Sun H."/>
            <person name="Tunlid A."/>
            <person name="Henrissat B."/>
            <person name="Grigoriev I.V."/>
            <person name="Hibbett D.S."/>
            <person name="Martin F."/>
            <person name="Nordberg H.P."/>
            <person name="Cantor M.N."/>
            <person name="Hua S.X."/>
        </authorList>
    </citation>
    <scope>NUCLEOTIDE SEQUENCE [LARGE SCALE GENOMIC DNA]</scope>
    <source>
        <strain evidence="1 2">LaAM-08-1</strain>
    </source>
</reference>
<dbReference type="HOGENOM" id="CLU_502533_0_0_1"/>
<dbReference type="AlphaFoldDB" id="A0A0C9XSZ8"/>
<dbReference type="OrthoDB" id="3006662at2759"/>
<dbReference type="Proteomes" id="UP000054477">
    <property type="component" value="Unassembled WGS sequence"/>
</dbReference>
<organism evidence="1 2">
    <name type="scientific">Laccaria amethystina LaAM-08-1</name>
    <dbReference type="NCBI Taxonomy" id="1095629"/>
    <lineage>
        <taxon>Eukaryota</taxon>
        <taxon>Fungi</taxon>
        <taxon>Dikarya</taxon>
        <taxon>Basidiomycota</taxon>
        <taxon>Agaricomycotina</taxon>
        <taxon>Agaricomycetes</taxon>
        <taxon>Agaricomycetidae</taxon>
        <taxon>Agaricales</taxon>
        <taxon>Agaricineae</taxon>
        <taxon>Hydnangiaceae</taxon>
        <taxon>Laccaria</taxon>
    </lineage>
</organism>